<feature type="compositionally biased region" description="Low complexity" evidence="1">
    <location>
        <begin position="90"/>
        <end position="100"/>
    </location>
</feature>
<protein>
    <recommendedName>
        <fullName evidence="4">Swi5-dependent recombination DNA repair protein 1</fullName>
    </recommendedName>
</protein>
<name>A0A4U7B4L6_9PEZI</name>
<proteinExistence type="predicted"/>
<feature type="region of interest" description="Disordered" evidence="1">
    <location>
        <begin position="255"/>
        <end position="277"/>
    </location>
</feature>
<evidence type="ECO:0000256" key="1">
    <source>
        <dbReference type="SAM" id="MobiDB-lite"/>
    </source>
</evidence>
<feature type="region of interest" description="Disordered" evidence="1">
    <location>
        <begin position="112"/>
        <end position="201"/>
    </location>
</feature>
<reference evidence="2 3" key="1">
    <citation type="submission" date="2018-02" db="EMBL/GenBank/DDBJ databases">
        <title>Draft genome sequences of Elsinoe sp., causing black scab on jojoba.</title>
        <authorList>
            <person name="Stodart B."/>
            <person name="Jeffress S."/>
            <person name="Ash G."/>
            <person name="Arun Chinnappa K."/>
        </authorList>
    </citation>
    <scope>NUCLEOTIDE SEQUENCE [LARGE SCALE GENOMIC DNA]</scope>
    <source>
        <strain evidence="2 3">Hillstone_2</strain>
    </source>
</reference>
<evidence type="ECO:0000313" key="3">
    <source>
        <dbReference type="Proteomes" id="UP000308133"/>
    </source>
</evidence>
<gene>
    <name evidence="2" type="ORF">C1H76_1995</name>
</gene>
<dbReference type="PANTHER" id="PTHR28527:SF1">
    <property type="entry name" value="SWI5-DEPENDENT RECOMBINATION DNA REPAIR PROTEIN 1"/>
    <property type="match status" value="1"/>
</dbReference>
<organism evidence="2 3">
    <name type="scientific">Elsinoe australis</name>
    <dbReference type="NCBI Taxonomy" id="40998"/>
    <lineage>
        <taxon>Eukaryota</taxon>
        <taxon>Fungi</taxon>
        <taxon>Dikarya</taxon>
        <taxon>Ascomycota</taxon>
        <taxon>Pezizomycotina</taxon>
        <taxon>Dothideomycetes</taxon>
        <taxon>Dothideomycetidae</taxon>
        <taxon>Myriangiales</taxon>
        <taxon>Elsinoaceae</taxon>
        <taxon>Elsinoe</taxon>
    </lineage>
</organism>
<sequence length="384" mass="42656">MSTPHAKRRRLNDPSSALHKPFRSPLKTASPTPRAALPTKTPSRLSQRPSYPDDSPSASRSSSSATQAPPRNSEQQCTPREASLAKDQDATQSTQAADTAAAIEASKVVKLEIPDSESEASPIELHFPLDKEEEGEEGQTRTPAATCEPPIAQNTSPLSSRPQKEAEPRASARSVHHSLNNHGVEFGARSQQEERAKRQQIKELESQIEILRGHPAVTGRDSRWKLEELIGTWTRVAREAAEVLFPSVKERVEGAGGMRGLMSPGKSKGLDSRREEEDRWENIEGEIRRREGELERGVDGGGERIGIANVRAGREELGELRKRLEEERKKVEGKGMQGRNDHDDDNNDNDETTFTMGTMLRGMNIEWDLMGWDEKEGQWKDGGH</sequence>
<dbReference type="PANTHER" id="PTHR28527">
    <property type="entry name" value="MATING-TYPE SWITCHING PROTEIN SWI2-RELATED"/>
    <property type="match status" value="1"/>
</dbReference>
<feature type="region of interest" description="Disordered" evidence="1">
    <location>
        <begin position="328"/>
        <end position="356"/>
    </location>
</feature>
<dbReference type="Proteomes" id="UP000308133">
    <property type="component" value="Unassembled WGS sequence"/>
</dbReference>
<comment type="caution">
    <text evidence="2">The sequence shown here is derived from an EMBL/GenBank/DDBJ whole genome shotgun (WGS) entry which is preliminary data.</text>
</comment>
<evidence type="ECO:0008006" key="4">
    <source>
        <dbReference type="Google" id="ProtNLM"/>
    </source>
</evidence>
<dbReference type="EMBL" id="PTQR01000024">
    <property type="protein sequence ID" value="TKX25849.1"/>
    <property type="molecule type" value="Genomic_DNA"/>
</dbReference>
<accession>A0A4U7B4L6</accession>
<feature type="compositionally biased region" description="Polar residues" evidence="1">
    <location>
        <begin position="152"/>
        <end position="161"/>
    </location>
</feature>
<dbReference type="Gene3D" id="6.10.140.1020">
    <property type="match status" value="2"/>
</dbReference>
<feature type="compositionally biased region" description="Basic and acidic residues" evidence="1">
    <location>
        <begin position="268"/>
        <end position="277"/>
    </location>
</feature>
<evidence type="ECO:0000313" key="2">
    <source>
        <dbReference type="EMBL" id="TKX25849.1"/>
    </source>
</evidence>
<feature type="compositionally biased region" description="Basic residues" evidence="1">
    <location>
        <begin position="1"/>
        <end position="10"/>
    </location>
</feature>
<feature type="compositionally biased region" description="Low complexity" evidence="1">
    <location>
        <begin position="48"/>
        <end position="71"/>
    </location>
</feature>
<feature type="region of interest" description="Disordered" evidence="1">
    <location>
        <begin position="1"/>
        <end position="100"/>
    </location>
</feature>
<feature type="compositionally biased region" description="Basic and acidic residues" evidence="1">
    <location>
        <begin position="191"/>
        <end position="201"/>
    </location>
</feature>
<dbReference type="GO" id="GO:0006310">
    <property type="term" value="P:DNA recombination"/>
    <property type="evidence" value="ECO:0007669"/>
    <property type="project" value="TreeGrafter"/>
</dbReference>
<dbReference type="AlphaFoldDB" id="A0A4U7B4L6"/>